<protein>
    <submittedName>
        <fullName evidence="1">Uncharacterized protein</fullName>
    </submittedName>
</protein>
<organism evidence="1 2">
    <name type="scientific">Hymenobacter polaris</name>
    <dbReference type="NCBI Taxonomy" id="2682546"/>
    <lineage>
        <taxon>Bacteria</taxon>
        <taxon>Pseudomonadati</taxon>
        <taxon>Bacteroidota</taxon>
        <taxon>Cytophagia</taxon>
        <taxon>Cytophagales</taxon>
        <taxon>Hymenobacteraceae</taxon>
        <taxon>Hymenobacter</taxon>
    </lineage>
</organism>
<reference evidence="1 2" key="1">
    <citation type="submission" date="2020-04" db="EMBL/GenBank/DDBJ databases">
        <title>Hymenobacter polaris sp. nov., isolated from Arctic soil.</title>
        <authorList>
            <person name="Dahal R.H."/>
        </authorList>
    </citation>
    <scope>NUCLEOTIDE SEQUENCE [LARGE SCALE GENOMIC DNA]</scope>
    <source>
        <strain evidence="1 2">RP-2-7</strain>
    </source>
</reference>
<dbReference type="EMBL" id="JABBGH010000001">
    <property type="protein sequence ID" value="NML63584.1"/>
    <property type="molecule type" value="Genomic_DNA"/>
</dbReference>
<proteinExistence type="predicted"/>
<gene>
    <name evidence="1" type="ORF">HHL22_00015</name>
</gene>
<sequence length="162" mass="18326">MKVDWAEAWLFYITKQTNQQELLTVSFGLPAMPAATQAGSNTGQFLTAIEFEDGSWQVHLGTPDEEWFALYGEQARLPARLKESLANNELLVTSIEANGLKSSVPELHLQEQFYLHYILAESPRRKSTDYPDEWDVSTWFAVDQSQKALEAAWLQQANTSGE</sequence>
<keyword evidence="2" id="KW-1185">Reference proteome</keyword>
<evidence type="ECO:0000313" key="2">
    <source>
        <dbReference type="Proteomes" id="UP000559626"/>
    </source>
</evidence>
<comment type="caution">
    <text evidence="1">The sequence shown here is derived from an EMBL/GenBank/DDBJ whole genome shotgun (WGS) entry which is preliminary data.</text>
</comment>
<accession>A0A7Y0FKN2</accession>
<dbReference type="RefSeq" id="WP_169528932.1">
    <property type="nucleotide sequence ID" value="NZ_JABBGH010000001.1"/>
</dbReference>
<name>A0A7Y0FKN2_9BACT</name>
<dbReference type="Proteomes" id="UP000559626">
    <property type="component" value="Unassembled WGS sequence"/>
</dbReference>
<evidence type="ECO:0000313" key="1">
    <source>
        <dbReference type="EMBL" id="NML63584.1"/>
    </source>
</evidence>
<dbReference type="AlphaFoldDB" id="A0A7Y0FKN2"/>